<gene>
    <name evidence="23" type="primary">8230821</name>
    <name evidence="22" type="ORF">Phum_PHUM246230</name>
</gene>
<comment type="catalytic activity">
    <reaction evidence="14">
        <text>Release of mature proteins from their proproteins by cleavage of -Arg-Xaa-Yaa-Arg-|-Zaa- bonds, where Xaa can be any amino acid and Yaa is Arg or Lys. Releases albumin, complement component C3 and von Willebrand factor from their respective precursors.</text>
        <dbReference type="EC" id="3.4.21.75"/>
    </reaction>
</comment>
<dbReference type="STRING" id="121224.E0VJJ2"/>
<dbReference type="EC" id="3.4.21.75" evidence="15"/>
<evidence type="ECO:0000256" key="5">
    <source>
        <dbReference type="ARBA" id="ARBA00022685"/>
    </source>
</evidence>
<dbReference type="InterPro" id="IPR038466">
    <property type="entry name" value="S8_pro-domain_sf"/>
</dbReference>
<dbReference type="eggNOG" id="KOG3525">
    <property type="taxonomic scope" value="Eukaryota"/>
</dbReference>
<reference evidence="22" key="1">
    <citation type="submission" date="2007-04" db="EMBL/GenBank/DDBJ databases">
        <title>Annotation of Pediculus humanus corporis strain USDA.</title>
        <authorList>
            <person name="Kirkness E."/>
            <person name="Hannick L."/>
            <person name="Hass B."/>
            <person name="Bruggner R."/>
            <person name="Lawson D."/>
            <person name="Bidwell S."/>
            <person name="Joardar V."/>
            <person name="Caler E."/>
            <person name="Walenz B."/>
            <person name="Inman J."/>
            <person name="Schobel S."/>
            <person name="Galinsky K."/>
            <person name="Amedeo P."/>
            <person name="Strausberg R."/>
        </authorList>
    </citation>
    <scope>NUCLEOTIDE SEQUENCE</scope>
    <source>
        <strain evidence="22">USDA</strain>
    </source>
</reference>
<feature type="active site" description="Charge relay system" evidence="19 20">
    <location>
        <position position="156"/>
    </location>
</feature>
<dbReference type="Gene3D" id="3.40.50.200">
    <property type="entry name" value="Peptidase S8/S53 domain"/>
    <property type="match status" value="1"/>
</dbReference>
<dbReference type="GO" id="GO:0097688">
    <property type="term" value="P:glutamate receptor clustering"/>
    <property type="evidence" value="ECO:0007669"/>
    <property type="project" value="UniProtKB-ARBA"/>
</dbReference>
<keyword evidence="12" id="KW-1015">Disulfide bond</keyword>
<dbReference type="EMBL" id="DS235222">
    <property type="protein sequence ID" value="EEB13548.1"/>
    <property type="molecule type" value="Genomic_DNA"/>
</dbReference>
<dbReference type="RefSeq" id="XP_002426286.1">
    <property type="nucleotide sequence ID" value="XM_002426241.1"/>
</dbReference>
<evidence type="ECO:0000256" key="14">
    <source>
        <dbReference type="ARBA" id="ARBA00035756"/>
    </source>
</evidence>
<comment type="cofactor">
    <cofactor evidence="1">
        <name>Ca(2+)</name>
        <dbReference type="ChEBI" id="CHEBI:29108"/>
    </cofactor>
</comment>
<dbReference type="PRINTS" id="PR00723">
    <property type="entry name" value="SUBTILISIN"/>
</dbReference>
<evidence type="ECO:0000256" key="16">
    <source>
        <dbReference type="ARBA" id="ARBA00053600"/>
    </source>
</evidence>
<dbReference type="GeneID" id="8230821"/>
<evidence type="ECO:0000256" key="20">
    <source>
        <dbReference type="PROSITE-ProRule" id="PRU01240"/>
    </source>
</evidence>
<dbReference type="Gene3D" id="2.60.120.260">
    <property type="entry name" value="Galactose-binding domain-like"/>
    <property type="match status" value="1"/>
</dbReference>
<dbReference type="AlphaFoldDB" id="E0VJJ2"/>
<evidence type="ECO:0000313" key="22">
    <source>
        <dbReference type="EMBL" id="EEB13548.1"/>
    </source>
</evidence>
<evidence type="ECO:0000256" key="6">
    <source>
        <dbReference type="ARBA" id="ARBA00022729"/>
    </source>
</evidence>
<keyword evidence="7 20" id="KW-0378">Hydrolase</keyword>
<dbReference type="CDD" id="cd04059">
    <property type="entry name" value="Peptidases_S8_Protein_convertases_Kexins_Furin-like"/>
    <property type="match status" value="1"/>
</dbReference>
<keyword evidence="9" id="KW-0333">Golgi apparatus</keyword>
<dbReference type="InterPro" id="IPR000209">
    <property type="entry name" value="Peptidase_S8/S53_dom"/>
</dbReference>
<organism>
    <name type="scientific">Pediculus humanus subsp. corporis</name>
    <name type="common">Body louse</name>
    <dbReference type="NCBI Taxonomy" id="121224"/>
    <lineage>
        <taxon>Eukaryota</taxon>
        <taxon>Metazoa</taxon>
        <taxon>Ecdysozoa</taxon>
        <taxon>Arthropoda</taxon>
        <taxon>Hexapoda</taxon>
        <taxon>Insecta</taxon>
        <taxon>Pterygota</taxon>
        <taxon>Neoptera</taxon>
        <taxon>Paraneoptera</taxon>
        <taxon>Psocodea</taxon>
        <taxon>Troctomorpha</taxon>
        <taxon>Phthiraptera</taxon>
        <taxon>Anoplura</taxon>
        <taxon>Pediculidae</taxon>
        <taxon>Pediculus</taxon>
    </lineage>
</organism>
<keyword evidence="10" id="KW-0472">Membrane</keyword>
<dbReference type="InterPro" id="IPR002884">
    <property type="entry name" value="P_dom"/>
</dbReference>
<dbReference type="FunFam" id="3.40.50.200:FF:000001">
    <property type="entry name" value="Furin 2, isoform B"/>
    <property type="match status" value="1"/>
</dbReference>
<evidence type="ECO:0000256" key="2">
    <source>
        <dbReference type="ARBA" id="ARBA00004653"/>
    </source>
</evidence>
<evidence type="ECO:0000256" key="9">
    <source>
        <dbReference type="ARBA" id="ARBA00023034"/>
    </source>
</evidence>
<dbReference type="PROSITE" id="PS00137">
    <property type="entry name" value="SUBTILASE_HIS"/>
    <property type="match status" value="1"/>
</dbReference>
<dbReference type="PROSITE" id="PS51829">
    <property type="entry name" value="P_HOMO_B"/>
    <property type="match status" value="1"/>
</dbReference>
<keyword evidence="13" id="KW-0325">Glycoprotein</keyword>
<evidence type="ECO:0000256" key="3">
    <source>
        <dbReference type="ARBA" id="ARBA00005325"/>
    </source>
</evidence>
<dbReference type="GO" id="GO:0005802">
    <property type="term" value="C:trans-Golgi network"/>
    <property type="evidence" value="ECO:0007669"/>
    <property type="project" value="TreeGrafter"/>
</dbReference>
<feature type="active site" description="Charge relay system" evidence="19 20">
    <location>
        <position position="371"/>
    </location>
</feature>
<dbReference type="VEuPathDB" id="VectorBase:PHUM246230"/>
<dbReference type="InterPro" id="IPR023827">
    <property type="entry name" value="Peptidase_S8_Asp-AS"/>
</dbReference>
<sequence>MLNVVFADYASDIGNDNKENAHYSRQWAVYIEGGKEVADKIASKHDFINLGNIFEDYYHFEHKRLQKRSLIPHTEFHKNLTNEAEVKWAQQQIVKKRSKRDLITIKSKTKFGGLKFNDVEWPQMWYLNRGQGLDMNVLGAWQEGISGNGVVVTILDDGLEKNHPDLVANYDPEASYDVNSHDKDPMPRYDQVDSNRHGTRCAGEVAAVANNSLCSIGVAFGASVGGVRMLDGDVTDAVEARSLSLNPQHIDIYSASWGPDDDGKTVDGPGELATRAFIEGVTKGRQGKGSIFVWASGNGGRENDNCNCDGYTNAIWTLSISSATENGLVPWYSEACSSTLATTYSSGSISEKQIVTTDLRHKCTNGHTGTSASAPLAAGICALALEANKDLTWRDMQHIVVRTARPANLKSSDWKVNGVGRNVSHAFGYGLMDATAMVKLARTWKTVPEQQRCEVSAPHVDKMIPPRSKVILDLNVTTCPGVNFLEHVQAKISLSSPRRGDLQIYLTSPSGTKSTLLAKRPHDSSRSPFTAWPFMSVHTWGEMPFGVWQLEIHNEGRYLGRANLQEWSLLFYGTTRIPFEIPYQRTSQPSSSKYKSSLSRTNTFYLNSKINKTGAHGSSHYFNRKNYKNIKNKSSTTFRTDKSSSIGNGENVKILPTISYRNLKTTKKYWNLNGHKNNNSTKGFSKTILTPLSTHSLPLTIVLEPGGESYSRQRVPDVFQKYPKIQQLFPLYVNTIPKTKAMQLCKKQKGKIDLILLCLERAQKEK</sequence>
<dbReference type="PANTHER" id="PTHR42884:SF3">
    <property type="entry name" value="FURIN-LIKE PROTEASE 1, ISOFORMS 1_1-X_2"/>
    <property type="match status" value="1"/>
</dbReference>
<dbReference type="GO" id="GO:0000139">
    <property type="term" value="C:Golgi membrane"/>
    <property type="evidence" value="ECO:0007669"/>
    <property type="project" value="UniProtKB-SubCell"/>
</dbReference>
<dbReference type="OMA" id="LHHACTN"/>
<dbReference type="Pfam" id="PF00082">
    <property type="entry name" value="Peptidase_S8"/>
    <property type="match status" value="1"/>
</dbReference>
<dbReference type="InterPro" id="IPR015500">
    <property type="entry name" value="Peptidase_S8_subtilisin-rel"/>
</dbReference>
<evidence type="ECO:0000256" key="1">
    <source>
        <dbReference type="ARBA" id="ARBA00001913"/>
    </source>
</evidence>
<evidence type="ECO:0000256" key="11">
    <source>
        <dbReference type="ARBA" id="ARBA00023145"/>
    </source>
</evidence>
<dbReference type="CTD" id="8230821"/>
<evidence type="ECO:0000256" key="7">
    <source>
        <dbReference type="ARBA" id="ARBA00022801"/>
    </source>
</evidence>
<evidence type="ECO:0000313" key="23">
    <source>
        <dbReference type="EnsemblMetazoa" id="PHUM246230-PA"/>
    </source>
</evidence>
<comment type="subcellular location">
    <subcellularLocation>
        <location evidence="2">Golgi apparatus membrane</location>
        <topology evidence="2">Multi-pass membrane protein</topology>
    </subcellularLocation>
</comment>
<dbReference type="PROSITE" id="PS00138">
    <property type="entry name" value="SUBTILASE_SER"/>
    <property type="match status" value="1"/>
</dbReference>
<dbReference type="PROSITE" id="PS00136">
    <property type="entry name" value="SUBTILASE_ASP"/>
    <property type="match status" value="1"/>
</dbReference>
<evidence type="ECO:0000256" key="19">
    <source>
        <dbReference type="PIRSR" id="PIRSR615500-1"/>
    </source>
</evidence>
<dbReference type="OrthoDB" id="300641at2759"/>
<dbReference type="GO" id="GO:0001941">
    <property type="term" value="P:postsynaptic membrane organization"/>
    <property type="evidence" value="ECO:0007669"/>
    <property type="project" value="UniProtKB-ARBA"/>
</dbReference>
<dbReference type="Proteomes" id="UP000009046">
    <property type="component" value="Unassembled WGS sequence"/>
</dbReference>
<dbReference type="FunFam" id="2.60.120.260:FF:000006">
    <property type="entry name" value="Proprotein convertase subtilisin/kexin type 5"/>
    <property type="match status" value="1"/>
</dbReference>
<dbReference type="InterPro" id="IPR008979">
    <property type="entry name" value="Galactose-bd-like_sf"/>
</dbReference>
<accession>E0VJJ2</accession>
<feature type="active site" description="Charge relay system" evidence="19 20">
    <location>
        <position position="197"/>
    </location>
</feature>
<keyword evidence="5" id="KW-0165">Cleavage on pair of basic residues</keyword>
<dbReference type="Gene3D" id="3.30.70.850">
    <property type="entry name" value="Peptidase S8, pro-domain"/>
    <property type="match status" value="1"/>
</dbReference>
<dbReference type="PROSITE" id="PS51892">
    <property type="entry name" value="SUBTILASE"/>
    <property type="match status" value="1"/>
</dbReference>
<protein>
    <recommendedName>
        <fullName evidence="15">furin</fullName>
        <ecNumber evidence="15">3.4.21.75</ecNumber>
    </recommendedName>
    <alternativeName>
        <fullName evidence="17">Kex2-like endoprotease 1</fullName>
    </alternativeName>
    <alternativeName>
        <fullName evidence="18">dKLIP-1</fullName>
    </alternativeName>
</protein>
<reference evidence="22" key="2">
    <citation type="submission" date="2007-04" db="EMBL/GenBank/DDBJ databases">
        <title>The genome of the human body louse.</title>
        <authorList>
            <consortium name="The Human Body Louse Genome Consortium"/>
            <person name="Kirkness E."/>
            <person name="Walenz B."/>
            <person name="Hass B."/>
            <person name="Bruggner R."/>
            <person name="Strausberg R."/>
        </authorList>
    </citation>
    <scope>NUCLEOTIDE SEQUENCE</scope>
    <source>
        <strain evidence="22">USDA</strain>
    </source>
</reference>
<dbReference type="FunFam" id="3.30.70.850:FF:000001">
    <property type="entry name" value="Proprotein convertase subtilisin/kexin type 5"/>
    <property type="match status" value="1"/>
</dbReference>
<dbReference type="InterPro" id="IPR022398">
    <property type="entry name" value="Peptidase_S8_His-AS"/>
</dbReference>
<reference evidence="23" key="3">
    <citation type="submission" date="2020-05" db="UniProtKB">
        <authorList>
            <consortium name="EnsemblMetazoa"/>
        </authorList>
    </citation>
    <scope>IDENTIFICATION</scope>
    <source>
        <strain evidence="23">USDA</strain>
    </source>
</reference>
<dbReference type="InterPro" id="IPR036852">
    <property type="entry name" value="Peptidase_S8/S53_dom_sf"/>
</dbReference>
<evidence type="ECO:0000256" key="15">
    <source>
        <dbReference type="ARBA" id="ARBA00038993"/>
    </source>
</evidence>
<keyword evidence="24" id="KW-1185">Reference proteome</keyword>
<evidence type="ECO:0000256" key="10">
    <source>
        <dbReference type="ARBA" id="ARBA00023136"/>
    </source>
</evidence>
<dbReference type="GO" id="GO:0016486">
    <property type="term" value="P:peptide hormone processing"/>
    <property type="evidence" value="ECO:0007669"/>
    <property type="project" value="TreeGrafter"/>
</dbReference>
<dbReference type="SUPFAM" id="SSF54897">
    <property type="entry name" value="Protease propeptides/inhibitors"/>
    <property type="match status" value="1"/>
</dbReference>
<dbReference type="FunCoup" id="E0VJJ2">
    <property type="interactions" value="65"/>
</dbReference>
<dbReference type="KEGG" id="phu:Phum_PHUM246230"/>
<dbReference type="GO" id="GO:0097090">
    <property type="term" value="P:presynaptic membrane organization"/>
    <property type="evidence" value="ECO:0007669"/>
    <property type="project" value="UniProtKB-ARBA"/>
</dbReference>
<name>E0VJJ2_PEDHC</name>
<dbReference type="Pfam" id="PF16470">
    <property type="entry name" value="S8_pro-domain"/>
    <property type="match status" value="1"/>
</dbReference>
<dbReference type="SUPFAM" id="SSF49785">
    <property type="entry name" value="Galactose-binding domain-like"/>
    <property type="match status" value="1"/>
</dbReference>
<dbReference type="SUPFAM" id="SSF52743">
    <property type="entry name" value="Subtilisin-like"/>
    <property type="match status" value="1"/>
</dbReference>
<keyword evidence="6" id="KW-0732">Signal</keyword>
<dbReference type="GO" id="GO:0005886">
    <property type="term" value="C:plasma membrane"/>
    <property type="evidence" value="ECO:0007669"/>
    <property type="project" value="GOC"/>
</dbReference>
<dbReference type="HOGENOM" id="CLU_002976_4_4_1"/>
<evidence type="ECO:0000256" key="17">
    <source>
        <dbReference type="ARBA" id="ARBA00076029"/>
    </source>
</evidence>
<evidence type="ECO:0000256" key="13">
    <source>
        <dbReference type="ARBA" id="ARBA00023180"/>
    </source>
</evidence>
<feature type="domain" description="P/Homo B" evidence="21">
    <location>
        <begin position="446"/>
        <end position="577"/>
    </location>
</feature>
<dbReference type="Pfam" id="PF01483">
    <property type="entry name" value="P_proprotein"/>
    <property type="match status" value="1"/>
</dbReference>
<comment type="similarity">
    <text evidence="3">Belongs to the peptidase S8 family. Furin subfamily.</text>
</comment>
<keyword evidence="8 20" id="KW-0720">Serine protease</keyword>
<dbReference type="PANTHER" id="PTHR42884">
    <property type="entry name" value="PROPROTEIN CONVERTASE SUBTILISIN/KEXIN-RELATED"/>
    <property type="match status" value="1"/>
</dbReference>
<evidence type="ECO:0000256" key="18">
    <source>
        <dbReference type="ARBA" id="ARBA00077026"/>
    </source>
</evidence>
<evidence type="ECO:0000313" key="24">
    <source>
        <dbReference type="Proteomes" id="UP000009046"/>
    </source>
</evidence>
<dbReference type="InterPro" id="IPR034182">
    <property type="entry name" value="Kexin/furin"/>
</dbReference>
<dbReference type="InterPro" id="IPR032815">
    <property type="entry name" value="S8_pro-domain"/>
</dbReference>
<evidence type="ECO:0000256" key="4">
    <source>
        <dbReference type="ARBA" id="ARBA00022670"/>
    </source>
</evidence>
<comment type="function">
    <text evidence="16">Furin is likely to represent the ubiquitous endoprotease activity within constitutive secretory pathways and capable of cleavage at the RX(K/R)R consensus motif.</text>
</comment>
<keyword evidence="4 20" id="KW-0645">Protease</keyword>
<dbReference type="GO" id="GO:0008039">
    <property type="term" value="P:synaptic target recognition"/>
    <property type="evidence" value="ECO:0007669"/>
    <property type="project" value="UniProtKB-ARBA"/>
</dbReference>
<proteinExistence type="inferred from homology"/>
<dbReference type="GO" id="GO:0004252">
    <property type="term" value="F:serine-type endopeptidase activity"/>
    <property type="evidence" value="ECO:0007669"/>
    <property type="project" value="UniProtKB-UniRule"/>
</dbReference>
<evidence type="ECO:0000256" key="12">
    <source>
        <dbReference type="ARBA" id="ARBA00023157"/>
    </source>
</evidence>
<keyword evidence="11" id="KW-0865">Zymogen</keyword>
<dbReference type="InParanoid" id="E0VJJ2"/>
<dbReference type="EMBL" id="AAZO01002850">
    <property type="status" value="NOT_ANNOTATED_CDS"/>
    <property type="molecule type" value="Genomic_DNA"/>
</dbReference>
<dbReference type="EnsemblMetazoa" id="PHUM246230-RA">
    <property type="protein sequence ID" value="PHUM246230-PA"/>
    <property type="gene ID" value="PHUM246230"/>
</dbReference>
<evidence type="ECO:0000256" key="8">
    <source>
        <dbReference type="ARBA" id="ARBA00022825"/>
    </source>
</evidence>
<evidence type="ECO:0000259" key="21">
    <source>
        <dbReference type="PROSITE" id="PS51829"/>
    </source>
</evidence>
<dbReference type="InterPro" id="IPR023828">
    <property type="entry name" value="Peptidase_S8_Ser-AS"/>
</dbReference>